<feature type="transmembrane region" description="Helical" evidence="8">
    <location>
        <begin position="71"/>
        <end position="94"/>
    </location>
</feature>
<evidence type="ECO:0000256" key="4">
    <source>
        <dbReference type="ARBA" id="ARBA00022475"/>
    </source>
</evidence>
<keyword evidence="5 8" id="KW-0812">Transmembrane</keyword>
<evidence type="ECO:0000256" key="5">
    <source>
        <dbReference type="ARBA" id="ARBA00022692"/>
    </source>
</evidence>
<dbReference type="Pfam" id="PF00528">
    <property type="entry name" value="BPD_transp_1"/>
    <property type="match status" value="1"/>
</dbReference>
<dbReference type="InterPro" id="IPR035906">
    <property type="entry name" value="MetI-like_sf"/>
</dbReference>
<keyword evidence="4" id="KW-1003">Cell membrane</keyword>
<comment type="similarity">
    <text evidence="2">Belongs to the binding-protein-dependent transport system permease family. CysTW subfamily.</text>
</comment>
<evidence type="ECO:0000256" key="7">
    <source>
        <dbReference type="ARBA" id="ARBA00023136"/>
    </source>
</evidence>
<comment type="caution">
    <text evidence="10">The sequence shown here is derived from an EMBL/GenBank/DDBJ whole genome shotgun (WGS) entry which is preliminary data.</text>
</comment>
<keyword evidence="7 8" id="KW-0472">Membrane</keyword>
<dbReference type="SUPFAM" id="SSF161098">
    <property type="entry name" value="MetI-like"/>
    <property type="match status" value="1"/>
</dbReference>
<evidence type="ECO:0000256" key="8">
    <source>
        <dbReference type="RuleBase" id="RU363032"/>
    </source>
</evidence>
<feature type="transmembrane region" description="Helical" evidence="8">
    <location>
        <begin position="106"/>
        <end position="130"/>
    </location>
</feature>
<evidence type="ECO:0000313" key="10">
    <source>
        <dbReference type="EMBL" id="MBL6458618.1"/>
    </source>
</evidence>
<dbReference type="RefSeq" id="WP_202828352.1">
    <property type="nucleotide sequence ID" value="NZ_JAEUXJ010000016.1"/>
</dbReference>
<accession>A0ABS1VDY5</accession>
<dbReference type="InterPro" id="IPR000515">
    <property type="entry name" value="MetI-like"/>
</dbReference>
<evidence type="ECO:0000259" key="9">
    <source>
        <dbReference type="PROSITE" id="PS50928"/>
    </source>
</evidence>
<dbReference type="CDD" id="cd06261">
    <property type="entry name" value="TM_PBP2"/>
    <property type="match status" value="1"/>
</dbReference>
<evidence type="ECO:0000256" key="6">
    <source>
        <dbReference type="ARBA" id="ARBA00022989"/>
    </source>
</evidence>
<dbReference type="EMBL" id="JAEUXJ010000016">
    <property type="protein sequence ID" value="MBL6458618.1"/>
    <property type="molecule type" value="Genomic_DNA"/>
</dbReference>
<dbReference type="PANTHER" id="PTHR42929">
    <property type="entry name" value="INNER MEMBRANE ABC TRANSPORTER PERMEASE PROTEIN YDCU-RELATED-RELATED"/>
    <property type="match status" value="1"/>
</dbReference>
<keyword evidence="6 8" id="KW-1133">Transmembrane helix</keyword>
<feature type="domain" description="ABC transmembrane type-1" evidence="9">
    <location>
        <begin position="72"/>
        <end position="276"/>
    </location>
</feature>
<sequence length="283" mass="30376">MRRLFILLPPMLWLLLLVAAPLGILGLIAFAEAGPGVPPFIPPLGWAGGPVWQGSSESIGTLLADPYYLEAFLRSLLTAFVTAALCLLLAYPMALGIAGARPPWRIPLLLLVLLPFWTGFLPRLGAWIGLLRDGGWVNGMLGAMGIGPLRLLYSDLALYLGMVHAYLPFAVLPLATALMRRDLALEEAAADLGAGPWVVFRSVTLPLSLPAAASAFLLVFIPAAGEFVIPELLGPPEAQLVGRVLWGEFFQNRDWPLAAGLALALLVLLLPPILLFQRLGRRG</sequence>
<dbReference type="Proteomes" id="UP000606490">
    <property type="component" value="Unassembled WGS sequence"/>
</dbReference>
<name>A0ABS1VDY5_9PROT</name>
<reference evidence="10 11" key="1">
    <citation type="submission" date="2021-01" db="EMBL/GenBank/DDBJ databases">
        <title>Belnapia mucosa sp. nov. and Belnapia arida sp. nov., isolated from the Tabernas Desert (Almeria, Spain).</title>
        <authorList>
            <person name="Molina-Menor E."/>
            <person name="Vidal-Verdu A."/>
            <person name="Calonge A."/>
            <person name="Satari L."/>
            <person name="Pereto Magraner J."/>
            <person name="Porcar Miralles M."/>
        </authorList>
    </citation>
    <scope>NUCLEOTIDE SEQUENCE [LARGE SCALE GENOMIC DNA]</scope>
    <source>
        <strain evidence="10 11">T6</strain>
    </source>
</reference>
<evidence type="ECO:0000256" key="1">
    <source>
        <dbReference type="ARBA" id="ARBA00004651"/>
    </source>
</evidence>
<feature type="transmembrane region" description="Helical" evidence="8">
    <location>
        <begin position="198"/>
        <end position="221"/>
    </location>
</feature>
<proteinExistence type="inferred from homology"/>
<gene>
    <name evidence="10" type="ORF">JMJ55_25085</name>
</gene>
<keyword evidence="11" id="KW-1185">Reference proteome</keyword>
<comment type="subcellular location">
    <subcellularLocation>
        <location evidence="1 8">Cell membrane</location>
        <topology evidence="1 8">Multi-pass membrane protein</topology>
    </subcellularLocation>
</comment>
<feature type="transmembrane region" description="Helical" evidence="8">
    <location>
        <begin position="255"/>
        <end position="276"/>
    </location>
</feature>
<dbReference type="PANTHER" id="PTHR42929:SF3">
    <property type="entry name" value="PUTRESCINE TRANSPORT SYSTEM PERMEASE PROTEIN POTH"/>
    <property type="match status" value="1"/>
</dbReference>
<feature type="transmembrane region" description="Helical" evidence="8">
    <location>
        <begin position="156"/>
        <end position="178"/>
    </location>
</feature>
<dbReference type="PROSITE" id="PS50928">
    <property type="entry name" value="ABC_TM1"/>
    <property type="match status" value="1"/>
</dbReference>
<protein>
    <submittedName>
        <fullName evidence="10">ABC transporter permease subunit</fullName>
    </submittedName>
</protein>
<evidence type="ECO:0000256" key="2">
    <source>
        <dbReference type="ARBA" id="ARBA00007069"/>
    </source>
</evidence>
<evidence type="ECO:0000256" key="3">
    <source>
        <dbReference type="ARBA" id="ARBA00022448"/>
    </source>
</evidence>
<evidence type="ECO:0000313" key="11">
    <source>
        <dbReference type="Proteomes" id="UP000606490"/>
    </source>
</evidence>
<keyword evidence="3 8" id="KW-0813">Transport</keyword>
<organism evidence="10 11">
    <name type="scientific">Belnapia mucosa</name>
    <dbReference type="NCBI Taxonomy" id="2804532"/>
    <lineage>
        <taxon>Bacteria</taxon>
        <taxon>Pseudomonadati</taxon>
        <taxon>Pseudomonadota</taxon>
        <taxon>Alphaproteobacteria</taxon>
        <taxon>Acetobacterales</taxon>
        <taxon>Roseomonadaceae</taxon>
        <taxon>Belnapia</taxon>
    </lineage>
</organism>
<dbReference type="Gene3D" id="1.10.3720.10">
    <property type="entry name" value="MetI-like"/>
    <property type="match status" value="1"/>
</dbReference>